<dbReference type="Pfam" id="PF08883">
    <property type="entry name" value="DOPA_dioxygen"/>
    <property type="match status" value="1"/>
</dbReference>
<dbReference type="AlphaFoldDB" id="A0A9N9NFH5"/>
<reference evidence="1" key="1">
    <citation type="submission" date="2021-06" db="EMBL/GenBank/DDBJ databases">
        <authorList>
            <person name="Kallberg Y."/>
            <person name="Tangrot J."/>
            <person name="Rosling A."/>
        </authorList>
    </citation>
    <scope>NUCLEOTIDE SEQUENCE</scope>
    <source>
        <strain evidence="1">IN212</strain>
    </source>
</reference>
<dbReference type="PANTHER" id="PTHR36423:SF2">
    <property type="entry name" value="AFR070WP"/>
    <property type="match status" value="1"/>
</dbReference>
<dbReference type="InterPro" id="IPR014980">
    <property type="entry name" value="DOPA_dioxygen"/>
</dbReference>
<accession>A0A9N9NFH5</accession>
<dbReference type="EMBL" id="CAJVPZ010027261">
    <property type="protein sequence ID" value="CAG8728003.1"/>
    <property type="molecule type" value="Genomic_DNA"/>
</dbReference>
<gene>
    <name evidence="1" type="ORF">RFULGI_LOCUS11914</name>
</gene>
<organism evidence="1 2">
    <name type="scientific">Racocetra fulgida</name>
    <dbReference type="NCBI Taxonomy" id="60492"/>
    <lineage>
        <taxon>Eukaryota</taxon>
        <taxon>Fungi</taxon>
        <taxon>Fungi incertae sedis</taxon>
        <taxon>Mucoromycota</taxon>
        <taxon>Glomeromycotina</taxon>
        <taxon>Glomeromycetes</taxon>
        <taxon>Diversisporales</taxon>
        <taxon>Gigasporaceae</taxon>
        <taxon>Racocetra</taxon>
    </lineage>
</organism>
<protein>
    <submittedName>
        <fullName evidence="1">11544_t:CDS:1</fullName>
    </submittedName>
</protein>
<dbReference type="Gene3D" id="3.30.70.1240">
    <property type="entry name" value="DOPA-like domains"/>
    <property type="match status" value="1"/>
</dbReference>
<comment type="caution">
    <text evidence="1">The sequence shown here is derived from an EMBL/GenBank/DDBJ whole genome shotgun (WGS) entry which is preliminary data.</text>
</comment>
<name>A0A9N9NFH5_9GLOM</name>
<proteinExistence type="predicted"/>
<evidence type="ECO:0000313" key="2">
    <source>
        <dbReference type="Proteomes" id="UP000789396"/>
    </source>
</evidence>
<dbReference type="Proteomes" id="UP000789396">
    <property type="component" value="Unassembled WGS sequence"/>
</dbReference>
<sequence>YSWFLLHRGDLSVLVHPLTKEQVKDHTNRATWLGASVPVDVEWMPPVLNKTPLQYPELGLGYSALTEYLDSNEYSVLEE</sequence>
<dbReference type="OrthoDB" id="9970095at2759"/>
<dbReference type="PANTHER" id="PTHR36423">
    <property type="entry name" value="AFR070WP"/>
    <property type="match status" value="1"/>
</dbReference>
<feature type="non-terminal residue" evidence="1">
    <location>
        <position position="1"/>
    </location>
</feature>
<keyword evidence="2" id="KW-1185">Reference proteome</keyword>
<dbReference type="SUPFAM" id="SSF143410">
    <property type="entry name" value="DOPA-like"/>
    <property type="match status" value="1"/>
</dbReference>
<evidence type="ECO:0000313" key="1">
    <source>
        <dbReference type="EMBL" id="CAG8728003.1"/>
    </source>
</evidence>
<dbReference type="InterPro" id="IPR023389">
    <property type="entry name" value="DOPA-like_sf"/>
</dbReference>